<sequence length="50" mass="5039">MAVVDWSKAPTDIDGADNIEASSADGGSRCNGGPARRPGSKGAHGRADEQ</sequence>
<evidence type="ECO:0000313" key="3">
    <source>
        <dbReference type="Proteomes" id="UP001419268"/>
    </source>
</evidence>
<evidence type="ECO:0000313" key="2">
    <source>
        <dbReference type="EMBL" id="KAK9095295.1"/>
    </source>
</evidence>
<feature type="region of interest" description="Disordered" evidence="1">
    <location>
        <begin position="1"/>
        <end position="50"/>
    </location>
</feature>
<protein>
    <submittedName>
        <fullName evidence="2">Uncharacterized protein</fullName>
    </submittedName>
</protein>
<dbReference type="AlphaFoldDB" id="A0AAP0HTL4"/>
<gene>
    <name evidence="2" type="ORF">Scep_026764</name>
</gene>
<evidence type="ECO:0000256" key="1">
    <source>
        <dbReference type="SAM" id="MobiDB-lite"/>
    </source>
</evidence>
<dbReference type="EMBL" id="JBBNAG010000011">
    <property type="protein sequence ID" value="KAK9095295.1"/>
    <property type="molecule type" value="Genomic_DNA"/>
</dbReference>
<dbReference type="Proteomes" id="UP001419268">
    <property type="component" value="Unassembled WGS sequence"/>
</dbReference>
<organism evidence="2 3">
    <name type="scientific">Stephania cephalantha</name>
    <dbReference type="NCBI Taxonomy" id="152367"/>
    <lineage>
        <taxon>Eukaryota</taxon>
        <taxon>Viridiplantae</taxon>
        <taxon>Streptophyta</taxon>
        <taxon>Embryophyta</taxon>
        <taxon>Tracheophyta</taxon>
        <taxon>Spermatophyta</taxon>
        <taxon>Magnoliopsida</taxon>
        <taxon>Ranunculales</taxon>
        <taxon>Menispermaceae</taxon>
        <taxon>Menispermoideae</taxon>
        <taxon>Cissampelideae</taxon>
        <taxon>Stephania</taxon>
    </lineage>
</organism>
<keyword evidence="3" id="KW-1185">Reference proteome</keyword>
<accession>A0AAP0HTL4</accession>
<name>A0AAP0HTL4_9MAGN</name>
<reference evidence="2 3" key="1">
    <citation type="submission" date="2024-01" db="EMBL/GenBank/DDBJ databases">
        <title>Genome assemblies of Stephania.</title>
        <authorList>
            <person name="Yang L."/>
        </authorList>
    </citation>
    <scope>NUCLEOTIDE SEQUENCE [LARGE SCALE GENOMIC DNA]</scope>
    <source>
        <strain evidence="2">JXDWG</strain>
        <tissue evidence="2">Leaf</tissue>
    </source>
</reference>
<proteinExistence type="predicted"/>
<comment type="caution">
    <text evidence="2">The sequence shown here is derived from an EMBL/GenBank/DDBJ whole genome shotgun (WGS) entry which is preliminary data.</text>
</comment>